<reference evidence="1" key="1">
    <citation type="submission" date="2022-10" db="EMBL/GenBank/DDBJ databases">
        <title>Culturing micro-colonial fungi from biological soil crusts in the Mojave desert and describing Neophaeococcomyces mojavensis, and introducing the new genera and species Taxawa tesnikishii.</title>
        <authorList>
            <person name="Kurbessoian T."/>
            <person name="Stajich J.E."/>
        </authorList>
    </citation>
    <scope>NUCLEOTIDE SEQUENCE</scope>
    <source>
        <strain evidence="1">JES_112</strain>
    </source>
</reference>
<accession>A0ACC3AK82</accession>
<comment type="caution">
    <text evidence="1">The sequence shown here is derived from an EMBL/GenBank/DDBJ whole genome shotgun (WGS) entry which is preliminary data.</text>
</comment>
<proteinExistence type="predicted"/>
<name>A0ACC3AK82_9EURO</name>
<organism evidence="1 2">
    <name type="scientific">Neophaeococcomyces mojaviensis</name>
    <dbReference type="NCBI Taxonomy" id="3383035"/>
    <lineage>
        <taxon>Eukaryota</taxon>
        <taxon>Fungi</taxon>
        <taxon>Dikarya</taxon>
        <taxon>Ascomycota</taxon>
        <taxon>Pezizomycotina</taxon>
        <taxon>Eurotiomycetes</taxon>
        <taxon>Chaetothyriomycetidae</taxon>
        <taxon>Chaetothyriales</taxon>
        <taxon>Chaetothyriales incertae sedis</taxon>
        <taxon>Neophaeococcomyces</taxon>
    </lineage>
</organism>
<sequence>MGIKSYIPSFLKPVDTPQTPYPIYDFKGPLFHKHTTSPSPRGSVDATVAAEHAAAAARNAARTRGSAATERLMD</sequence>
<dbReference type="Proteomes" id="UP001172386">
    <property type="component" value="Unassembled WGS sequence"/>
</dbReference>
<keyword evidence="2" id="KW-1185">Reference proteome</keyword>
<protein>
    <submittedName>
        <fullName evidence="1">Uncharacterized protein</fullName>
    </submittedName>
</protein>
<dbReference type="EMBL" id="JAPDRQ010000003">
    <property type="protein sequence ID" value="KAJ9664331.1"/>
    <property type="molecule type" value="Genomic_DNA"/>
</dbReference>
<gene>
    <name evidence="1" type="ORF">H2198_000260</name>
</gene>
<evidence type="ECO:0000313" key="2">
    <source>
        <dbReference type="Proteomes" id="UP001172386"/>
    </source>
</evidence>
<evidence type="ECO:0000313" key="1">
    <source>
        <dbReference type="EMBL" id="KAJ9664331.1"/>
    </source>
</evidence>